<comment type="subcellular location">
    <subcellularLocation>
        <location evidence="1">Nucleus</location>
    </subcellularLocation>
</comment>
<dbReference type="Gramene" id="KGN66122">
    <property type="protein sequence ID" value="KGN66122"/>
    <property type="gene ID" value="Csa_1G572430"/>
</dbReference>
<dbReference type="SUPFAM" id="SSF47954">
    <property type="entry name" value="Cyclin-like"/>
    <property type="match status" value="2"/>
</dbReference>
<feature type="transmembrane region" description="Helical" evidence="11">
    <location>
        <begin position="63"/>
        <end position="86"/>
    </location>
</feature>
<dbReference type="InterPro" id="IPR011665">
    <property type="entry name" value="BRF1_TBP-bd_dom"/>
</dbReference>
<reference evidence="13 14" key="1">
    <citation type="journal article" date="2009" name="Nat. Genet.">
        <title>The genome of the cucumber, Cucumis sativus L.</title>
        <authorList>
            <person name="Huang S."/>
            <person name="Li R."/>
            <person name="Zhang Z."/>
            <person name="Li L."/>
            <person name="Gu X."/>
            <person name="Fan W."/>
            <person name="Lucas W.J."/>
            <person name="Wang X."/>
            <person name="Xie B."/>
            <person name="Ni P."/>
            <person name="Ren Y."/>
            <person name="Zhu H."/>
            <person name="Li J."/>
            <person name="Lin K."/>
            <person name="Jin W."/>
            <person name="Fei Z."/>
            <person name="Li G."/>
            <person name="Staub J."/>
            <person name="Kilian A."/>
            <person name="van der Vossen E.A."/>
            <person name="Wu Y."/>
            <person name="Guo J."/>
            <person name="He J."/>
            <person name="Jia Z."/>
            <person name="Ren Y."/>
            <person name="Tian G."/>
            <person name="Lu Y."/>
            <person name="Ruan J."/>
            <person name="Qian W."/>
            <person name="Wang M."/>
            <person name="Huang Q."/>
            <person name="Li B."/>
            <person name="Xuan Z."/>
            <person name="Cao J."/>
            <person name="Asan"/>
            <person name="Wu Z."/>
            <person name="Zhang J."/>
            <person name="Cai Q."/>
            <person name="Bai Y."/>
            <person name="Zhao B."/>
            <person name="Han Y."/>
            <person name="Li Y."/>
            <person name="Li X."/>
            <person name="Wang S."/>
            <person name="Shi Q."/>
            <person name="Liu S."/>
            <person name="Cho W.K."/>
            <person name="Kim J.Y."/>
            <person name="Xu Y."/>
            <person name="Heller-Uszynska K."/>
            <person name="Miao H."/>
            <person name="Cheng Z."/>
            <person name="Zhang S."/>
            <person name="Wu J."/>
            <person name="Yang Y."/>
            <person name="Kang H."/>
            <person name="Li M."/>
            <person name="Liang H."/>
            <person name="Ren X."/>
            <person name="Shi Z."/>
            <person name="Wen M."/>
            <person name="Jian M."/>
            <person name="Yang H."/>
            <person name="Zhang G."/>
            <person name="Yang Z."/>
            <person name="Chen R."/>
            <person name="Liu S."/>
            <person name="Li J."/>
            <person name="Ma L."/>
            <person name="Liu H."/>
            <person name="Zhou Y."/>
            <person name="Zhao J."/>
            <person name="Fang X."/>
            <person name="Li G."/>
            <person name="Fang L."/>
            <person name="Li Y."/>
            <person name="Liu D."/>
            <person name="Zheng H."/>
            <person name="Zhang Y."/>
            <person name="Qin N."/>
            <person name="Li Z."/>
            <person name="Yang G."/>
            <person name="Yang S."/>
            <person name="Bolund L."/>
            <person name="Kristiansen K."/>
            <person name="Zheng H."/>
            <person name="Li S."/>
            <person name="Zhang X."/>
            <person name="Yang H."/>
            <person name="Wang J."/>
            <person name="Sun R."/>
            <person name="Zhang B."/>
            <person name="Jiang S."/>
            <person name="Wang J."/>
            <person name="Du Y."/>
            <person name="Li S."/>
        </authorList>
    </citation>
    <scope>NUCLEOTIDE SEQUENCE [LARGE SCALE GENOMIC DNA]</scope>
    <source>
        <strain evidence="14">cv. 9930</strain>
    </source>
</reference>
<dbReference type="FunFam" id="1.20.5.650:FF:000002">
    <property type="entry name" value="Cyclin/Brf1-like TBP-binding protein"/>
    <property type="match status" value="1"/>
</dbReference>
<feature type="compositionally biased region" description="Polar residues" evidence="10">
    <location>
        <begin position="21"/>
        <end position="32"/>
    </location>
</feature>
<feature type="region of interest" description="Disordered" evidence="10">
    <location>
        <begin position="497"/>
        <end position="522"/>
    </location>
</feature>
<dbReference type="AlphaFoldDB" id="A0A0A0LZ47"/>
<dbReference type="GO" id="GO:0001006">
    <property type="term" value="F:RNA polymerase III type 3 promoter sequence-specific DNA binding"/>
    <property type="evidence" value="ECO:0000318"/>
    <property type="project" value="GO_Central"/>
</dbReference>
<dbReference type="CDD" id="cd20553">
    <property type="entry name" value="CYCLIN_TFIIIB90_rpt1"/>
    <property type="match status" value="1"/>
</dbReference>
<dbReference type="InterPro" id="IPR000812">
    <property type="entry name" value="TFIIB"/>
</dbReference>
<dbReference type="InterPro" id="IPR013763">
    <property type="entry name" value="Cyclin-like_dom"/>
</dbReference>
<evidence type="ECO:0000256" key="11">
    <source>
        <dbReference type="SAM" id="Phobius"/>
    </source>
</evidence>
<reference evidence="13 14" key="2">
    <citation type="journal article" date="2009" name="PLoS ONE">
        <title>An integrated genetic and cytogenetic map of the cucumber genome.</title>
        <authorList>
            <person name="Ren Y."/>
            <person name="Zhang Z."/>
            <person name="Liu J."/>
            <person name="Staub J.E."/>
            <person name="Han Y."/>
            <person name="Cheng Z."/>
            <person name="Li X."/>
            <person name="Lu J."/>
            <person name="Miao H."/>
            <person name="Kang H."/>
            <person name="Xie B."/>
            <person name="Gu X."/>
            <person name="Wang X."/>
            <person name="Du Y."/>
            <person name="Jin W."/>
            <person name="Huang S."/>
        </authorList>
    </citation>
    <scope>NUCLEOTIDE SEQUENCE [LARGE SCALE GENOMIC DNA]</scope>
    <source>
        <strain evidence="14">cv. 9930</strain>
    </source>
</reference>
<evidence type="ECO:0000256" key="5">
    <source>
        <dbReference type="ARBA" id="ARBA00022833"/>
    </source>
</evidence>
<feature type="compositionally biased region" description="Low complexity" evidence="10">
    <location>
        <begin position="707"/>
        <end position="716"/>
    </location>
</feature>
<feature type="domain" description="Cyclin-like" evidence="12">
    <location>
        <begin position="281"/>
        <end position="383"/>
    </location>
</feature>
<dbReference type="EMBL" id="CM002922">
    <property type="protein sequence ID" value="KGN66122.1"/>
    <property type="molecule type" value="Genomic_DNA"/>
</dbReference>
<comment type="similarity">
    <text evidence="2">Belongs to the TFIIB family.</text>
</comment>
<evidence type="ECO:0000313" key="14">
    <source>
        <dbReference type="Proteomes" id="UP000029981"/>
    </source>
</evidence>
<dbReference type="GO" id="GO:0070897">
    <property type="term" value="P:transcription preinitiation complex assembly"/>
    <property type="evidence" value="ECO:0007669"/>
    <property type="project" value="InterPro"/>
</dbReference>
<dbReference type="SMART" id="SM00385">
    <property type="entry name" value="CYCLIN"/>
    <property type="match status" value="2"/>
</dbReference>
<evidence type="ECO:0000256" key="3">
    <source>
        <dbReference type="ARBA" id="ARBA00022723"/>
    </source>
</evidence>
<gene>
    <name evidence="13" type="ORF">Csa_1G572430</name>
</gene>
<keyword evidence="4" id="KW-0863">Zinc-finger</keyword>
<dbReference type="Gene3D" id="1.10.472.10">
    <property type="entry name" value="Cyclin-like"/>
    <property type="match status" value="2"/>
</dbReference>
<dbReference type="OMA" id="EPPCKVM"/>
<name>A0A0A0LZ47_CUCSA</name>
<sequence>MAKELEFGLSLRRRTHPRANNSLPAVVSSQPRSRPVTGLRSSSTVPAAERLSPAVLLRSTLPLLFLCSFANFFVYWITAILASAGFSPMGIFLKFSPVVVTHYNMVWCSNCVKNVAGSRDEAGFLYCDMCGKVLDSYNFSQEPTFTKDSGGQSQLSGNFVRSIQSNYSASRERTLNKAFEDMRYMRNGLNMGESDEIIRVAGAFYRIALERNFTRGRNAEFVQAACLYIACREKNKPYLLIDFSNYLRINVYVLGAVFLQLCKVLRLEEHPIVQKPVDPSLFIDKFTQCLLGGTKDDGMKKEVSKTALKIITSMKRDWMQTGRKPSGLCGAALYISALSNGVKCTKSDIIKIVHICDATLTKRLIEFENTESGSLTMEEFIVMADKLKGSNSYTNNGSSALSDEVLCVHKNECQKPYALGLCRSCYDDFVELSGGLDGGSNPPAFQSAEKERMEKATVEEGSDDCSAIGKFSQGLKPCNNTEKESDNVHVDASETASFKEAEAKGTADEQRGPDDDVNKVGADDLGTCASDDSENWSDIDDVEVDGYLHNEEEKHYKKIIWEEMNREYLEEQAAKDAAAAAAKKAYEANFQNCSEDLKAAKDLAEAAAAAVAKSRKERQRKRAAEAKNATPAQTAAEATRQMLNKKRLSSKINYDVLDKLFDESAGMEPSAKKKCEEQAEETEKTRNTTKEFETTEEQEEDYDDGYDGTYGSGLYYENMEETYNHEQDYGYDEYD</sequence>
<dbReference type="Pfam" id="PF00382">
    <property type="entry name" value="TFIIB"/>
    <property type="match status" value="2"/>
</dbReference>
<dbReference type="CDD" id="cd20554">
    <property type="entry name" value="CYCLIN_TFIIIB90_rpt2"/>
    <property type="match status" value="1"/>
</dbReference>
<evidence type="ECO:0000256" key="8">
    <source>
        <dbReference type="ARBA" id="ARBA00023163"/>
    </source>
</evidence>
<evidence type="ECO:0000256" key="4">
    <source>
        <dbReference type="ARBA" id="ARBA00022771"/>
    </source>
</evidence>
<feature type="compositionally biased region" description="Basic and acidic residues" evidence="10">
    <location>
        <begin position="670"/>
        <end position="693"/>
    </location>
</feature>
<dbReference type="GO" id="GO:0006383">
    <property type="term" value="P:transcription by RNA polymerase III"/>
    <property type="evidence" value="ECO:0000318"/>
    <property type="project" value="GO_Central"/>
</dbReference>
<reference evidence="13 14" key="4">
    <citation type="journal article" date="2011" name="BMC Genomics">
        <title>RNA-Seq improves annotation of protein-coding genes in the cucumber genome.</title>
        <authorList>
            <person name="Li Z."/>
            <person name="Zhang Z."/>
            <person name="Yan P."/>
            <person name="Huang S."/>
            <person name="Fei Z."/>
            <person name="Lin K."/>
        </authorList>
    </citation>
    <scope>NUCLEOTIDE SEQUENCE [LARGE SCALE GENOMIC DNA]</scope>
    <source>
        <strain evidence="14">cv. 9930</strain>
    </source>
</reference>
<dbReference type="GO" id="GO:0097550">
    <property type="term" value="C:transcription preinitiation complex"/>
    <property type="evidence" value="ECO:0000318"/>
    <property type="project" value="GO_Central"/>
</dbReference>
<accession>A0A0A0LZ47</accession>
<dbReference type="InterPro" id="IPR036915">
    <property type="entry name" value="Cyclin-like_sf"/>
</dbReference>
<evidence type="ECO:0000256" key="6">
    <source>
        <dbReference type="ARBA" id="ARBA00023015"/>
    </source>
</evidence>
<reference evidence="13 14" key="3">
    <citation type="journal article" date="2010" name="BMC Genomics">
        <title>Transcriptome sequencing and comparative analysis of cucumber flowers with different sex types.</title>
        <authorList>
            <person name="Guo S."/>
            <person name="Zheng Y."/>
            <person name="Joung J.G."/>
            <person name="Liu S."/>
            <person name="Zhang Z."/>
            <person name="Crasta O.R."/>
            <person name="Sobral B.W."/>
            <person name="Xu Y."/>
            <person name="Huang S."/>
            <person name="Fei Z."/>
        </authorList>
    </citation>
    <scope>NUCLEOTIDE SEQUENCE [LARGE SCALE GENOMIC DNA]</scope>
    <source>
        <strain evidence="14">cv. 9930</strain>
    </source>
</reference>
<dbReference type="InterPro" id="IPR013150">
    <property type="entry name" value="TFIIB_cyclin"/>
</dbReference>
<dbReference type="GO" id="GO:0008270">
    <property type="term" value="F:zinc ion binding"/>
    <property type="evidence" value="ECO:0007669"/>
    <property type="project" value="UniProtKB-KW"/>
</dbReference>
<protein>
    <recommendedName>
        <fullName evidence="12">Cyclin-like domain-containing protein</fullName>
    </recommendedName>
</protein>
<feature type="compositionally biased region" description="Acidic residues" evidence="10">
    <location>
        <begin position="694"/>
        <end position="706"/>
    </location>
</feature>
<dbReference type="FunFam" id="1.10.472.10:FF:000007">
    <property type="entry name" value="Transcription factor IIIB 90 kDa subunit"/>
    <property type="match status" value="1"/>
</dbReference>
<evidence type="ECO:0000259" key="12">
    <source>
        <dbReference type="SMART" id="SM00385"/>
    </source>
</evidence>
<evidence type="ECO:0000256" key="10">
    <source>
        <dbReference type="SAM" id="MobiDB-lite"/>
    </source>
</evidence>
<dbReference type="Proteomes" id="UP000029981">
    <property type="component" value="Chromosome 1"/>
</dbReference>
<feature type="region of interest" description="Disordered" evidence="10">
    <location>
        <begin position="613"/>
        <end position="641"/>
    </location>
</feature>
<dbReference type="Gene3D" id="1.20.5.650">
    <property type="entry name" value="Single helix bin"/>
    <property type="match status" value="1"/>
</dbReference>
<feature type="domain" description="Cyclin-like" evidence="12">
    <location>
        <begin position="183"/>
        <end position="263"/>
    </location>
</feature>
<organism evidence="13 14">
    <name type="scientific">Cucumis sativus</name>
    <name type="common">Cucumber</name>
    <dbReference type="NCBI Taxonomy" id="3659"/>
    <lineage>
        <taxon>Eukaryota</taxon>
        <taxon>Viridiplantae</taxon>
        <taxon>Streptophyta</taxon>
        <taxon>Embryophyta</taxon>
        <taxon>Tracheophyta</taxon>
        <taxon>Spermatophyta</taxon>
        <taxon>Magnoliopsida</taxon>
        <taxon>eudicotyledons</taxon>
        <taxon>Gunneridae</taxon>
        <taxon>Pentapetalae</taxon>
        <taxon>rosids</taxon>
        <taxon>fabids</taxon>
        <taxon>Cucurbitales</taxon>
        <taxon>Cucurbitaceae</taxon>
        <taxon>Benincaseae</taxon>
        <taxon>Cucumis</taxon>
    </lineage>
</organism>
<dbReference type="FunFam" id="1.10.472.10:FF:000066">
    <property type="entry name" value="Transcription factor IIIB subunit"/>
    <property type="match status" value="1"/>
</dbReference>
<keyword evidence="8" id="KW-0804">Transcription</keyword>
<dbReference type="GO" id="GO:0000126">
    <property type="term" value="C:transcription factor TFIIIB complex"/>
    <property type="evidence" value="ECO:0000318"/>
    <property type="project" value="GO_Central"/>
</dbReference>
<proteinExistence type="inferred from homology"/>
<dbReference type="eggNOG" id="KOG1598">
    <property type="taxonomic scope" value="Eukaryota"/>
</dbReference>
<evidence type="ECO:0000313" key="13">
    <source>
        <dbReference type="EMBL" id="KGN66122.1"/>
    </source>
</evidence>
<dbReference type="GO" id="GO:0017025">
    <property type="term" value="F:TBP-class protein binding"/>
    <property type="evidence" value="ECO:0007669"/>
    <property type="project" value="InterPro"/>
</dbReference>
<keyword evidence="11" id="KW-1133">Transmembrane helix</keyword>
<dbReference type="GO" id="GO:0006352">
    <property type="term" value="P:DNA-templated transcription initiation"/>
    <property type="evidence" value="ECO:0000318"/>
    <property type="project" value="GO_Central"/>
</dbReference>
<feature type="region of interest" description="Disordered" evidence="10">
    <location>
        <begin position="666"/>
        <end position="735"/>
    </location>
</feature>
<dbReference type="STRING" id="3659.A0A0A0LZ47"/>
<keyword evidence="14" id="KW-1185">Reference proteome</keyword>
<keyword evidence="11" id="KW-0812">Transmembrane</keyword>
<keyword evidence="5" id="KW-0862">Zinc</keyword>
<keyword evidence="11" id="KW-0472">Membrane</keyword>
<dbReference type="PANTHER" id="PTHR11618">
    <property type="entry name" value="TRANSCRIPTION INITIATION FACTOR IIB-RELATED"/>
    <property type="match status" value="1"/>
</dbReference>
<feature type="region of interest" description="Disordered" evidence="10">
    <location>
        <begin position="21"/>
        <end position="41"/>
    </location>
</feature>
<dbReference type="PANTHER" id="PTHR11618:SF4">
    <property type="entry name" value="TRANSCRIPTION FACTOR IIIB 90 KDA SUBUNIT"/>
    <property type="match status" value="1"/>
</dbReference>
<dbReference type="GO" id="GO:0000995">
    <property type="term" value="F:RNA polymerase III general transcription initiation factor activity"/>
    <property type="evidence" value="ECO:0000318"/>
    <property type="project" value="GO_Central"/>
</dbReference>
<dbReference type="GO" id="GO:0005634">
    <property type="term" value="C:nucleus"/>
    <property type="evidence" value="ECO:0000318"/>
    <property type="project" value="GO_Central"/>
</dbReference>
<evidence type="ECO:0000256" key="2">
    <source>
        <dbReference type="ARBA" id="ARBA00010857"/>
    </source>
</evidence>
<keyword evidence="6" id="KW-0805">Transcription regulation</keyword>
<evidence type="ECO:0000256" key="7">
    <source>
        <dbReference type="ARBA" id="ARBA00023159"/>
    </source>
</evidence>
<evidence type="ECO:0000256" key="9">
    <source>
        <dbReference type="ARBA" id="ARBA00023242"/>
    </source>
</evidence>
<keyword evidence="3" id="KW-0479">Metal-binding</keyword>
<keyword evidence="7" id="KW-0010">Activator</keyword>
<dbReference type="PRINTS" id="PR00685">
    <property type="entry name" value="TIFACTORIIB"/>
</dbReference>
<evidence type="ECO:0000256" key="1">
    <source>
        <dbReference type="ARBA" id="ARBA00004123"/>
    </source>
</evidence>
<dbReference type="Pfam" id="PF07741">
    <property type="entry name" value="BRF1"/>
    <property type="match status" value="1"/>
</dbReference>
<keyword evidence="9" id="KW-0539">Nucleus</keyword>